<protein>
    <recommendedName>
        <fullName evidence="8">Probable cytosol aminopeptidase</fullName>
        <ecNumber evidence="8">3.4.11.1</ecNumber>
    </recommendedName>
    <alternativeName>
        <fullName evidence="8">Leucine aminopeptidase</fullName>
        <shortName evidence="8">LAP</shortName>
        <ecNumber evidence="8">3.4.11.10</ecNumber>
    </alternativeName>
    <alternativeName>
        <fullName evidence="8">Leucyl aminopeptidase</fullName>
    </alternativeName>
</protein>
<comment type="function">
    <text evidence="8">Presumably involved in the processing and regular turnover of intracellular proteins. Catalyzes the removal of unsubstituted N-terminal amino acids from various peptides.</text>
</comment>
<dbReference type="InterPro" id="IPR011356">
    <property type="entry name" value="Leucine_aapep/pepB"/>
</dbReference>
<sequence>MASRCRSSSPICGRAGGSYAGRRSSNNGDYRTMRMKTLLLSACLSLAFTPGAMAQTVIGSGVVPANAANSAERAIGFASRAPTGAALVIVMTDAALPPLDGVALSAPERQAVEAAIAAASFDGKAESTLSLRGIGAHPRILLVGAGPAPSSLALAEAGGKAAQEMKGEAHPVAIAGAFGDTSAAEVAYGFALGQYRFDRYKTVDRKTPPSAAVTLVGANPSTAETAFATRWQPLVDGVRLSRDLANEPANVIYPESFVARVRAAFAGVPGVSIEVLDEAAMRRLGMGTLVGVGQGSPRGSRLLAVRYRGVGAPAAPLAFVGKGITFDSGGISLKPGTGMWNMKGDMSGAASVVGAALSLAKSRVPVHVVAVAALAENMPDGNAQRPGDVVRTLSGKTIEMLNSDAEGRLVLADANEYVAREYKPRAIVNIATLTGSIVGALDDRYAGLFSRDDELAAALLAAGTASGEELWRMPLHRDYADKLKSDIADIRNIAAGQGPGASLGAHFIGFFVDEDMPWAHLDIAGVNRSESASPLVPRGMTGFGVRLLDQLARGGE</sequence>
<dbReference type="CDD" id="cd00433">
    <property type="entry name" value="Peptidase_M17"/>
    <property type="match status" value="1"/>
</dbReference>
<dbReference type="Pfam" id="PF02789">
    <property type="entry name" value="Peptidase_M17_N"/>
    <property type="match status" value="1"/>
</dbReference>
<dbReference type="Proteomes" id="UP000006578">
    <property type="component" value="Chromosome"/>
</dbReference>
<dbReference type="SUPFAM" id="SSF52949">
    <property type="entry name" value="Macro domain-like"/>
    <property type="match status" value="1"/>
</dbReference>
<dbReference type="PANTHER" id="PTHR11963:SF23">
    <property type="entry name" value="CYTOSOL AMINOPEPTIDASE"/>
    <property type="match status" value="1"/>
</dbReference>
<dbReference type="KEGG" id="sal:Sala_2389"/>
<evidence type="ECO:0000259" key="10">
    <source>
        <dbReference type="PROSITE" id="PS00631"/>
    </source>
</evidence>
<dbReference type="GO" id="GO:0070006">
    <property type="term" value="F:metalloaminopeptidase activity"/>
    <property type="evidence" value="ECO:0007669"/>
    <property type="project" value="InterPro"/>
</dbReference>
<feature type="binding site" evidence="8">
    <location>
        <position position="406"/>
    </location>
    <ligand>
        <name>Mn(2+)</name>
        <dbReference type="ChEBI" id="CHEBI:29035"/>
        <label>2</label>
    </ligand>
</feature>
<dbReference type="Pfam" id="PF00883">
    <property type="entry name" value="Peptidase_M17"/>
    <property type="match status" value="1"/>
</dbReference>
<dbReference type="InterPro" id="IPR043472">
    <property type="entry name" value="Macro_dom-like"/>
</dbReference>
<dbReference type="EC" id="3.4.11.1" evidence="8"/>
<dbReference type="InterPro" id="IPR023042">
    <property type="entry name" value="Peptidase_M17_leu_NH2_pept"/>
</dbReference>
<comment type="catalytic activity">
    <reaction evidence="1 8">
        <text>Release of an N-terminal amino acid, Xaa-|-Yaa-, in which Xaa is preferably Leu, but may be other amino acids including Pro although not Arg or Lys, and Yaa may be Pro. Amino acid amides and methyl esters are also readily hydrolyzed, but rates on arylamides are exceedingly low.</text>
        <dbReference type="EC" id="3.4.11.1"/>
    </reaction>
</comment>
<keyword evidence="7 8" id="KW-0464">Manganese</keyword>
<evidence type="ECO:0000256" key="2">
    <source>
        <dbReference type="ARBA" id="ARBA00000967"/>
    </source>
</evidence>
<dbReference type="GO" id="GO:0030145">
    <property type="term" value="F:manganese ion binding"/>
    <property type="evidence" value="ECO:0007669"/>
    <property type="project" value="UniProtKB-UniRule"/>
</dbReference>
<gene>
    <name evidence="8" type="primary">pepA</name>
    <name evidence="11" type="ordered locus">Sala_2389</name>
</gene>
<feature type="binding site" evidence="8">
    <location>
        <position position="327"/>
    </location>
    <ligand>
        <name>Mn(2+)</name>
        <dbReference type="ChEBI" id="CHEBI:29035"/>
        <label>2</label>
    </ligand>
</feature>
<dbReference type="STRING" id="317655.Sala_2389"/>
<feature type="binding site" evidence="8">
    <location>
        <position position="404"/>
    </location>
    <ligand>
        <name>Mn(2+)</name>
        <dbReference type="ChEBI" id="CHEBI:29035"/>
        <label>1</label>
    </ligand>
</feature>
<accession>Q1GQH4</accession>
<keyword evidence="8" id="KW-0479">Metal-binding</keyword>
<keyword evidence="4 8" id="KW-0031">Aminopeptidase</keyword>
<evidence type="ECO:0000256" key="1">
    <source>
        <dbReference type="ARBA" id="ARBA00000135"/>
    </source>
</evidence>
<comment type="cofactor">
    <cofactor evidence="8">
        <name>Mn(2+)</name>
        <dbReference type="ChEBI" id="CHEBI:29035"/>
    </cofactor>
    <text evidence="8">Binds 2 manganese ions per subunit.</text>
</comment>
<feature type="region of interest" description="Disordered" evidence="9">
    <location>
        <begin position="1"/>
        <end position="26"/>
    </location>
</feature>
<feature type="domain" description="Cytosol aminopeptidase" evidence="10">
    <location>
        <begin position="402"/>
        <end position="409"/>
    </location>
</feature>
<dbReference type="NCBIfam" id="NF002075">
    <property type="entry name" value="PRK00913.2-2"/>
    <property type="match status" value="1"/>
</dbReference>
<evidence type="ECO:0000313" key="11">
    <source>
        <dbReference type="EMBL" id="ABF54098.1"/>
    </source>
</evidence>
<comment type="subcellular location">
    <subcellularLocation>
        <location evidence="8">Cytoplasm</location>
    </subcellularLocation>
</comment>
<dbReference type="GO" id="GO:0005737">
    <property type="term" value="C:cytoplasm"/>
    <property type="evidence" value="ECO:0007669"/>
    <property type="project" value="UniProtKB-SubCell"/>
</dbReference>
<dbReference type="PROSITE" id="PS00631">
    <property type="entry name" value="CYTOSOL_AP"/>
    <property type="match status" value="1"/>
</dbReference>
<dbReference type="NCBIfam" id="NF002077">
    <property type="entry name" value="PRK00913.2-4"/>
    <property type="match status" value="1"/>
</dbReference>
<keyword evidence="6 8" id="KW-0378">Hydrolase</keyword>
<dbReference type="PRINTS" id="PR00481">
    <property type="entry name" value="LAMNOPPTDASE"/>
</dbReference>
<dbReference type="HAMAP" id="MF_00181">
    <property type="entry name" value="Cytosol_peptidase_M17"/>
    <property type="match status" value="1"/>
</dbReference>
<dbReference type="InterPro" id="IPR000819">
    <property type="entry name" value="Peptidase_M17_C"/>
</dbReference>
<keyword evidence="12" id="KW-1185">Reference proteome</keyword>
<feature type="active site" evidence="8">
    <location>
        <position position="334"/>
    </location>
</feature>
<dbReference type="EC" id="3.4.11.10" evidence="8"/>
<evidence type="ECO:0000256" key="7">
    <source>
        <dbReference type="ARBA" id="ARBA00023211"/>
    </source>
</evidence>
<feature type="binding site" evidence="8">
    <location>
        <position position="322"/>
    </location>
    <ligand>
        <name>Mn(2+)</name>
        <dbReference type="ChEBI" id="CHEBI:29035"/>
        <label>2</label>
    </ligand>
</feature>
<dbReference type="SUPFAM" id="SSF53187">
    <property type="entry name" value="Zn-dependent exopeptidases"/>
    <property type="match status" value="1"/>
</dbReference>
<dbReference type="eggNOG" id="COG0260">
    <property type="taxonomic scope" value="Bacteria"/>
</dbReference>
<name>Q1GQH4_SPHAL</name>
<keyword evidence="8" id="KW-0963">Cytoplasm</keyword>
<feature type="compositionally biased region" description="Polar residues" evidence="9">
    <location>
        <begin position="1"/>
        <end position="10"/>
    </location>
</feature>
<keyword evidence="5 8" id="KW-0645">Protease</keyword>
<dbReference type="Gene3D" id="3.40.630.10">
    <property type="entry name" value="Zn peptidases"/>
    <property type="match status" value="1"/>
</dbReference>
<feature type="active site" evidence="8">
    <location>
        <position position="408"/>
    </location>
</feature>
<reference evidence="11 12" key="1">
    <citation type="journal article" date="2009" name="Proc. Natl. Acad. Sci. U.S.A.">
        <title>The genomic basis of trophic strategy in marine bacteria.</title>
        <authorList>
            <person name="Lauro F.M."/>
            <person name="McDougald D."/>
            <person name="Thomas T."/>
            <person name="Williams T.J."/>
            <person name="Egan S."/>
            <person name="Rice S."/>
            <person name="DeMaere M.Z."/>
            <person name="Ting L."/>
            <person name="Ertan H."/>
            <person name="Johnson J."/>
            <person name="Ferriera S."/>
            <person name="Lapidus A."/>
            <person name="Anderson I."/>
            <person name="Kyrpides N."/>
            <person name="Munk A.C."/>
            <person name="Detter C."/>
            <person name="Han C.S."/>
            <person name="Brown M.V."/>
            <person name="Robb F.T."/>
            <person name="Kjelleberg S."/>
            <person name="Cavicchioli R."/>
        </authorList>
    </citation>
    <scope>NUCLEOTIDE SEQUENCE [LARGE SCALE GENOMIC DNA]</scope>
    <source>
        <strain evidence="12">DSM 13593 / LMG 18877 / RB2256</strain>
    </source>
</reference>
<dbReference type="InterPro" id="IPR008283">
    <property type="entry name" value="Peptidase_M17_N"/>
</dbReference>
<dbReference type="Gene3D" id="3.40.220.10">
    <property type="entry name" value="Leucine Aminopeptidase, subunit E, domain 1"/>
    <property type="match status" value="1"/>
</dbReference>
<organism evidence="11 12">
    <name type="scientific">Sphingopyxis alaskensis (strain DSM 13593 / LMG 18877 / RB2256)</name>
    <name type="common">Sphingomonas alaskensis</name>
    <dbReference type="NCBI Taxonomy" id="317655"/>
    <lineage>
        <taxon>Bacteria</taxon>
        <taxon>Pseudomonadati</taxon>
        <taxon>Pseudomonadota</taxon>
        <taxon>Alphaproteobacteria</taxon>
        <taxon>Sphingomonadales</taxon>
        <taxon>Sphingomonadaceae</taxon>
        <taxon>Sphingopyxis</taxon>
    </lineage>
</organism>
<dbReference type="GO" id="GO:0006508">
    <property type="term" value="P:proteolysis"/>
    <property type="evidence" value="ECO:0007669"/>
    <property type="project" value="UniProtKB-KW"/>
</dbReference>
<dbReference type="HOGENOM" id="CLU_013734_2_2_5"/>
<dbReference type="PANTHER" id="PTHR11963">
    <property type="entry name" value="LEUCINE AMINOPEPTIDASE-RELATED"/>
    <property type="match status" value="1"/>
</dbReference>
<feature type="binding site" evidence="8">
    <location>
        <position position="327"/>
    </location>
    <ligand>
        <name>Mn(2+)</name>
        <dbReference type="ChEBI" id="CHEBI:29035"/>
        <label>1</label>
    </ligand>
</feature>
<evidence type="ECO:0000256" key="9">
    <source>
        <dbReference type="SAM" id="MobiDB-lite"/>
    </source>
</evidence>
<feature type="binding site" evidence="8">
    <location>
        <position position="406"/>
    </location>
    <ligand>
        <name>Mn(2+)</name>
        <dbReference type="ChEBI" id="CHEBI:29035"/>
        <label>1</label>
    </ligand>
</feature>
<evidence type="ECO:0000256" key="3">
    <source>
        <dbReference type="ARBA" id="ARBA00009528"/>
    </source>
</evidence>
<evidence type="ECO:0000313" key="12">
    <source>
        <dbReference type="Proteomes" id="UP000006578"/>
    </source>
</evidence>
<dbReference type="EMBL" id="CP000356">
    <property type="protein sequence ID" value="ABF54098.1"/>
    <property type="molecule type" value="Genomic_DNA"/>
</dbReference>
<feature type="binding site" evidence="8">
    <location>
        <position position="345"/>
    </location>
    <ligand>
        <name>Mn(2+)</name>
        <dbReference type="ChEBI" id="CHEBI:29035"/>
        <label>2</label>
    </ligand>
</feature>
<evidence type="ECO:0000256" key="8">
    <source>
        <dbReference type="HAMAP-Rule" id="MF_00181"/>
    </source>
</evidence>
<evidence type="ECO:0000256" key="5">
    <source>
        <dbReference type="ARBA" id="ARBA00022670"/>
    </source>
</evidence>
<proteinExistence type="inferred from homology"/>
<comment type="similarity">
    <text evidence="3 8">Belongs to the peptidase M17 family.</text>
</comment>
<evidence type="ECO:0000256" key="6">
    <source>
        <dbReference type="ARBA" id="ARBA00022801"/>
    </source>
</evidence>
<evidence type="ECO:0000256" key="4">
    <source>
        <dbReference type="ARBA" id="ARBA00022438"/>
    </source>
</evidence>
<dbReference type="AlphaFoldDB" id="Q1GQH4"/>
<comment type="catalytic activity">
    <reaction evidence="2 8">
        <text>Release of an N-terminal amino acid, preferentially leucine, but not glutamic or aspartic acids.</text>
        <dbReference type="EC" id="3.4.11.10"/>
    </reaction>
</comment>